<evidence type="ECO:0000313" key="1">
    <source>
        <dbReference type="EMBL" id="KOG89610.1"/>
    </source>
</evidence>
<dbReference type="SUPFAM" id="SSF81901">
    <property type="entry name" value="HCP-like"/>
    <property type="match status" value="1"/>
</dbReference>
<dbReference type="Proteomes" id="UP000037020">
    <property type="component" value="Unassembled WGS sequence"/>
</dbReference>
<dbReference type="InterPro" id="IPR006597">
    <property type="entry name" value="Sel1-like"/>
</dbReference>
<proteinExistence type="predicted"/>
<dbReference type="EMBL" id="LGUT01001118">
    <property type="protein sequence ID" value="KOG89610.1"/>
    <property type="molecule type" value="Genomic_DNA"/>
</dbReference>
<reference evidence="1 2" key="1">
    <citation type="submission" date="2015-07" db="EMBL/GenBank/DDBJ databases">
        <authorList>
            <person name="Ju K.-S."/>
            <person name="Doroghazi J.R."/>
            <person name="Metcalf W.W."/>
        </authorList>
    </citation>
    <scope>NUCLEOTIDE SEQUENCE [LARGE SCALE GENOMIC DNA]</scope>
    <source>
        <strain evidence="1 2">NRRL B-3589</strain>
    </source>
</reference>
<accession>A0ABR5J883</accession>
<protein>
    <recommendedName>
        <fullName evidence="3">Sel1 repeat family protein</fullName>
    </recommendedName>
</protein>
<gene>
    <name evidence="1" type="ORF">ADK38_13330</name>
</gene>
<dbReference type="InterPro" id="IPR011990">
    <property type="entry name" value="TPR-like_helical_dom_sf"/>
</dbReference>
<evidence type="ECO:0008006" key="3">
    <source>
        <dbReference type="Google" id="ProtNLM"/>
    </source>
</evidence>
<feature type="non-terminal residue" evidence="1">
    <location>
        <position position="1"/>
    </location>
</feature>
<keyword evidence="2" id="KW-1185">Reference proteome</keyword>
<name>A0ABR5J883_9ACTN</name>
<feature type="non-terminal residue" evidence="1">
    <location>
        <position position="165"/>
    </location>
</feature>
<sequence length="165" mass="17764">PAAHALGRYHRERGDEPAAEYWLRQSAESGHALGAYALADLLEHRGDAGAERWFRSAAERGHREAAYRLARILDVRERGPENLEPLGPAARRVALARPGGSLTLGSAALEALDDFADLHDFGDYGDLRGTGRGRARPTATGTGLWDTGRWDTPSAGAGDCLLYTS</sequence>
<evidence type="ECO:0000313" key="2">
    <source>
        <dbReference type="Proteomes" id="UP000037020"/>
    </source>
</evidence>
<dbReference type="Gene3D" id="1.25.40.10">
    <property type="entry name" value="Tetratricopeptide repeat domain"/>
    <property type="match status" value="1"/>
</dbReference>
<dbReference type="SMART" id="SM00671">
    <property type="entry name" value="SEL1"/>
    <property type="match status" value="2"/>
</dbReference>
<organism evidence="1 2">
    <name type="scientific">Streptomyces varsoviensis</name>
    <dbReference type="NCBI Taxonomy" id="67373"/>
    <lineage>
        <taxon>Bacteria</taxon>
        <taxon>Bacillati</taxon>
        <taxon>Actinomycetota</taxon>
        <taxon>Actinomycetes</taxon>
        <taxon>Kitasatosporales</taxon>
        <taxon>Streptomycetaceae</taxon>
        <taxon>Streptomyces</taxon>
    </lineage>
</organism>
<comment type="caution">
    <text evidence="1">The sequence shown here is derived from an EMBL/GenBank/DDBJ whole genome shotgun (WGS) entry which is preliminary data.</text>
</comment>